<gene>
    <name evidence="5" type="ORF">ACFQ5P_15350</name>
</gene>
<dbReference type="InterPro" id="IPR009057">
    <property type="entry name" value="Homeodomain-like_sf"/>
</dbReference>
<feature type="domain" description="HTH araC/xylS-type" evidence="4">
    <location>
        <begin position="194"/>
        <end position="292"/>
    </location>
</feature>
<keyword evidence="6" id="KW-1185">Reference proteome</keyword>
<proteinExistence type="predicted"/>
<name>A0ABW4E2G4_9RHOB</name>
<sequence length="302" mass="33722">MTTQQYNSFAQWFHGGPFSPYVRMMKSPGGCLSLIETALPAVEMSDPAVPELVLHQDLLGGFNVQADLGSGRFNATTRPDDLFLAAPDFANTITVDREHFVRSIAFPVRQWAHFCDDSFKNPFSFDFGVLHRGAFRSSHIRAAQRQLWRLCDEEGAPSRLLAQAAGCVILAELFRLNGAPLIAVRGGLAPWAERRCLEMMRARLSEDISLDELAAEAQLSPFHFARMFKQSIGVPPRAYLTQLRIEKACELLEHANMSITEIAQEVGYSSNQVLARVFLKHRHMSPSDYRRAVREGPDAAAS</sequence>
<keyword evidence="3" id="KW-0804">Transcription</keyword>
<keyword evidence="2" id="KW-0238">DNA-binding</keyword>
<dbReference type="InterPro" id="IPR050204">
    <property type="entry name" value="AraC_XylS_family_regulators"/>
</dbReference>
<dbReference type="EMBL" id="JBHTOQ010000034">
    <property type="protein sequence ID" value="MFD1482670.1"/>
    <property type="molecule type" value="Genomic_DNA"/>
</dbReference>
<dbReference type="RefSeq" id="WP_131576276.1">
    <property type="nucleotide sequence ID" value="NZ_CBCSAJ010000048.1"/>
</dbReference>
<dbReference type="PROSITE" id="PS01124">
    <property type="entry name" value="HTH_ARAC_FAMILY_2"/>
    <property type="match status" value="1"/>
</dbReference>
<dbReference type="PANTHER" id="PTHR46796">
    <property type="entry name" value="HTH-TYPE TRANSCRIPTIONAL ACTIVATOR RHAS-RELATED"/>
    <property type="match status" value="1"/>
</dbReference>
<evidence type="ECO:0000313" key="5">
    <source>
        <dbReference type="EMBL" id="MFD1482670.1"/>
    </source>
</evidence>
<evidence type="ECO:0000313" key="6">
    <source>
        <dbReference type="Proteomes" id="UP001597302"/>
    </source>
</evidence>
<dbReference type="Gene3D" id="1.10.10.60">
    <property type="entry name" value="Homeodomain-like"/>
    <property type="match status" value="2"/>
</dbReference>
<evidence type="ECO:0000259" key="4">
    <source>
        <dbReference type="PROSITE" id="PS01124"/>
    </source>
</evidence>
<organism evidence="5 6">
    <name type="scientific">Paracoccus nototheniae</name>
    <dbReference type="NCBI Taxonomy" id="2489002"/>
    <lineage>
        <taxon>Bacteria</taxon>
        <taxon>Pseudomonadati</taxon>
        <taxon>Pseudomonadota</taxon>
        <taxon>Alphaproteobacteria</taxon>
        <taxon>Rhodobacterales</taxon>
        <taxon>Paracoccaceae</taxon>
        <taxon>Paracoccus</taxon>
    </lineage>
</organism>
<evidence type="ECO:0000256" key="3">
    <source>
        <dbReference type="ARBA" id="ARBA00023163"/>
    </source>
</evidence>
<keyword evidence="1" id="KW-0805">Transcription regulation</keyword>
<dbReference type="SUPFAM" id="SSF46689">
    <property type="entry name" value="Homeodomain-like"/>
    <property type="match status" value="2"/>
</dbReference>
<evidence type="ECO:0000256" key="2">
    <source>
        <dbReference type="ARBA" id="ARBA00023125"/>
    </source>
</evidence>
<dbReference type="Proteomes" id="UP001597302">
    <property type="component" value="Unassembled WGS sequence"/>
</dbReference>
<protein>
    <submittedName>
        <fullName evidence="5">Helix-turn-helix domain-containing protein</fullName>
    </submittedName>
</protein>
<evidence type="ECO:0000256" key="1">
    <source>
        <dbReference type="ARBA" id="ARBA00023015"/>
    </source>
</evidence>
<reference evidence="6" key="1">
    <citation type="journal article" date="2019" name="Int. J. Syst. Evol. Microbiol.">
        <title>The Global Catalogue of Microorganisms (GCM) 10K type strain sequencing project: providing services to taxonomists for standard genome sequencing and annotation.</title>
        <authorList>
            <consortium name="The Broad Institute Genomics Platform"/>
            <consortium name="The Broad Institute Genome Sequencing Center for Infectious Disease"/>
            <person name="Wu L."/>
            <person name="Ma J."/>
        </authorList>
    </citation>
    <scope>NUCLEOTIDE SEQUENCE [LARGE SCALE GENOMIC DNA]</scope>
    <source>
        <strain evidence="6">CCM 8875</strain>
    </source>
</reference>
<accession>A0ABW4E2G4</accession>
<comment type="caution">
    <text evidence="5">The sequence shown here is derived from an EMBL/GenBank/DDBJ whole genome shotgun (WGS) entry which is preliminary data.</text>
</comment>
<dbReference type="SMART" id="SM00342">
    <property type="entry name" value="HTH_ARAC"/>
    <property type="match status" value="1"/>
</dbReference>
<dbReference type="InterPro" id="IPR018060">
    <property type="entry name" value="HTH_AraC"/>
</dbReference>
<dbReference type="Pfam" id="PF12833">
    <property type="entry name" value="HTH_18"/>
    <property type="match status" value="1"/>
</dbReference>